<dbReference type="InterPro" id="IPR013398">
    <property type="entry name" value="CRISPR-assoc_prot_Csy2"/>
</dbReference>
<sequence>MNEYLVIPHIAARHINLLQGNVAVSPHSMTAMSLFLHAMGLKTSGIQADAFAVVQHDAWLDADDMDQYEGYAAWQRRSASLVDKSDYSSKAEGKPVLSLQPVITGNLDFSLVLRYREGAPSPKNVQTFLETARFQGGRIDHMGKIKILDSQESARRYVRTGKWIVDRRDLLEGSTDPLRDLLRWCALRKRETVPEGGYPVLWSSATVGYALLSDPKVREDFRDADNGPVPAAFAEAMTGLVGLYSVHDARVTEIPFWESGFVQNDVYLVRGSSLIEKEMKND</sequence>
<name>A0ABS5ZYL2_9PROT</name>
<accession>A0ABS5ZYL2</accession>
<evidence type="ECO:0000313" key="1">
    <source>
        <dbReference type="EMBL" id="MBU2760289.1"/>
    </source>
</evidence>
<gene>
    <name evidence="1" type="ORF">HAP95_09025</name>
</gene>
<dbReference type="Pfam" id="PF09614">
    <property type="entry name" value="Cas_Csy2"/>
    <property type="match status" value="1"/>
</dbReference>
<evidence type="ECO:0000313" key="2">
    <source>
        <dbReference type="Proteomes" id="UP000755654"/>
    </source>
</evidence>
<dbReference type="EMBL" id="JAAOMP010000097">
    <property type="protein sequence ID" value="MBU2760289.1"/>
    <property type="molecule type" value="Genomic_DNA"/>
</dbReference>
<keyword evidence="2" id="KW-1185">Reference proteome</keyword>
<protein>
    <recommendedName>
        <fullName evidence="3">Type I-F CRISPR-associated protein Csy2</fullName>
    </recommendedName>
</protein>
<evidence type="ECO:0008006" key="3">
    <source>
        <dbReference type="Google" id="ProtNLM"/>
    </source>
</evidence>
<reference evidence="1 2" key="1">
    <citation type="journal article" date="2021" name="ISME J.">
        <title>Genomic evolution of the class Acidithiobacillia: deep-branching Proteobacteria living in extreme acidic conditions.</title>
        <authorList>
            <person name="Moya-Beltran A."/>
            <person name="Beard S."/>
            <person name="Rojas-Villalobos C."/>
            <person name="Issotta F."/>
            <person name="Gallardo Y."/>
            <person name="Ulloa R."/>
            <person name="Giaveno A."/>
            <person name="Degli Esposti M."/>
            <person name="Johnson D.B."/>
            <person name="Quatrini R."/>
        </authorList>
    </citation>
    <scope>NUCLEOTIDE SEQUENCE [LARGE SCALE GENOMIC DNA]</scope>
    <source>
        <strain evidence="1 2">RW2</strain>
    </source>
</reference>
<dbReference type="Proteomes" id="UP000755654">
    <property type="component" value="Unassembled WGS sequence"/>
</dbReference>
<proteinExistence type="predicted"/>
<dbReference type="RefSeq" id="WP_215882013.1">
    <property type="nucleotide sequence ID" value="NZ_JAAOMP010000097.1"/>
</dbReference>
<organism evidence="1 2">
    <name type="scientific">Acidithiobacillus sulfurivorans</name>
    <dbReference type="NCBI Taxonomy" id="1958756"/>
    <lineage>
        <taxon>Bacteria</taxon>
        <taxon>Pseudomonadati</taxon>
        <taxon>Pseudomonadota</taxon>
        <taxon>Acidithiobacillia</taxon>
        <taxon>Acidithiobacillales</taxon>
        <taxon>Acidithiobacillaceae</taxon>
        <taxon>Acidithiobacillus</taxon>
    </lineage>
</organism>
<comment type="caution">
    <text evidence="1">The sequence shown here is derived from an EMBL/GenBank/DDBJ whole genome shotgun (WGS) entry which is preliminary data.</text>
</comment>